<reference evidence="3 4" key="1">
    <citation type="journal article" date="2019" name="Int. J. Syst. Evol. Microbiol.">
        <title>The Global Catalogue of Microorganisms (GCM) 10K type strain sequencing project: providing services to taxonomists for standard genome sequencing and annotation.</title>
        <authorList>
            <consortium name="The Broad Institute Genomics Platform"/>
            <consortium name="The Broad Institute Genome Sequencing Center for Infectious Disease"/>
            <person name="Wu L."/>
            <person name="Ma J."/>
        </authorList>
    </citation>
    <scope>NUCLEOTIDE SEQUENCE [LARGE SCALE GENOMIC DNA]</scope>
    <source>
        <strain evidence="3 4">JCM 3325</strain>
    </source>
</reference>
<evidence type="ECO:0000259" key="2">
    <source>
        <dbReference type="Pfam" id="PF13243"/>
    </source>
</evidence>
<dbReference type="EMBL" id="BAAARW010000027">
    <property type="protein sequence ID" value="GAA2443778.1"/>
    <property type="molecule type" value="Genomic_DNA"/>
</dbReference>
<comment type="caution">
    <text evidence="3">The sequence shown here is derived from an EMBL/GenBank/DDBJ whole genome shotgun (WGS) entry which is preliminary data.</text>
</comment>
<name>A0ABN3JY11_9ACTN</name>
<dbReference type="InterPro" id="IPR008930">
    <property type="entry name" value="Terpenoid_cyclase/PrenylTrfase"/>
</dbReference>
<proteinExistence type="predicted"/>
<dbReference type="Gene3D" id="1.50.10.160">
    <property type="match status" value="1"/>
</dbReference>
<feature type="compositionally biased region" description="Low complexity" evidence="1">
    <location>
        <begin position="191"/>
        <end position="202"/>
    </location>
</feature>
<protein>
    <recommendedName>
        <fullName evidence="2">Squalene cyclase C-terminal domain-containing protein</fullName>
    </recommendedName>
</protein>
<evidence type="ECO:0000313" key="3">
    <source>
        <dbReference type="EMBL" id="GAA2443778.1"/>
    </source>
</evidence>
<dbReference type="Gene3D" id="1.50.10.20">
    <property type="match status" value="1"/>
</dbReference>
<keyword evidence="4" id="KW-1185">Reference proteome</keyword>
<feature type="domain" description="Squalene cyclase C-terminal" evidence="2">
    <location>
        <begin position="379"/>
        <end position="466"/>
    </location>
</feature>
<dbReference type="Proteomes" id="UP001501231">
    <property type="component" value="Unassembled WGS sequence"/>
</dbReference>
<dbReference type="InterPro" id="IPR032696">
    <property type="entry name" value="SQ_cyclase_C"/>
</dbReference>
<accession>A0ABN3JY11</accession>
<gene>
    <name evidence="3" type="ORF">GCM10010191_70510</name>
</gene>
<sequence length="554" mass="59440">MRAAVSALDPAAEATDADRLLARITAGPGGHLSLSIYETARLVRLAPWVWGHHARIDYLMARQQRDGAWGGPGIDALVPTLSATEALLHLACAQDRPSIHAESRTDAADLLAAAADRGLRALRDLLGAPSRRPPSTLGAGTLVPHLIGEINRRLCRCERPQAAHRRLERHSPLPAPHQAPARPAFSPGEPAPSRASGPRPAAGHLLEATGEADRGAAALHPVDGAVGGSPAATAAWVARRRADERAPACARWLDHFARRHGGPVPSLWAAAEFEQAQVVAALARGGLAAAVPPALRNRIRRSVARGATGPAPGLPSACETTSTMLYALTTLREDVPIEILQRFETATHFQGWHGESLPSTAANAHALEAFGSHIALHPHRRARHAPAIAKITRWLRGHQRHSGHWDDPWHVSPYYATYCAVLALSRYGDDDEDAAVTRAIRWVHTTQRPDGSWGVWNGTAEETAYALHTVLAAPYQASPVTLVKGAAALRRLSSTGGDHPPLWRGKDLCAPSAVIDAVILTATHRLRTRSTLTQRKILGRSLTDPWPRDPANHP</sequence>
<evidence type="ECO:0000256" key="1">
    <source>
        <dbReference type="SAM" id="MobiDB-lite"/>
    </source>
</evidence>
<organism evidence="3 4">
    <name type="scientific">Actinomadura vinacea</name>
    <dbReference type="NCBI Taxonomy" id="115336"/>
    <lineage>
        <taxon>Bacteria</taxon>
        <taxon>Bacillati</taxon>
        <taxon>Actinomycetota</taxon>
        <taxon>Actinomycetes</taxon>
        <taxon>Streptosporangiales</taxon>
        <taxon>Thermomonosporaceae</taxon>
        <taxon>Actinomadura</taxon>
    </lineage>
</organism>
<dbReference type="RefSeq" id="WP_344594935.1">
    <property type="nucleotide sequence ID" value="NZ_BAAARW010000027.1"/>
</dbReference>
<feature type="region of interest" description="Disordered" evidence="1">
    <location>
        <begin position="165"/>
        <end position="202"/>
    </location>
</feature>
<dbReference type="SUPFAM" id="SSF48239">
    <property type="entry name" value="Terpenoid cyclases/Protein prenyltransferases"/>
    <property type="match status" value="1"/>
</dbReference>
<evidence type="ECO:0000313" key="4">
    <source>
        <dbReference type="Proteomes" id="UP001501231"/>
    </source>
</evidence>
<dbReference type="Pfam" id="PF13243">
    <property type="entry name" value="SQHop_cyclase_C"/>
    <property type="match status" value="1"/>
</dbReference>